<evidence type="ECO:0000313" key="2">
    <source>
        <dbReference type="EMBL" id="GIZ00829.1"/>
    </source>
</evidence>
<feature type="region of interest" description="Disordered" evidence="1">
    <location>
        <begin position="1"/>
        <end position="29"/>
    </location>
</feature>
<dbReference type="AlphaFoldDB" id="A0AAV4Y1U8"/>
<evidence type="ECO:0000256" key="1">
    <source>
        <dbReference type="SAM" id="MobiDB-lite"/>
    </source>
</evidence>
<dbReference type="EMBL" id="BPLR01018589">
    <property type="protein sequence ID" value="GIZ00829.1"/>
    <property type="molecule type" value="Genomic_DNA"/>
</dbReference>
<name>A0AAV4Y1U8_CAEEX</name>
<dbReference type="Proteomes" id="UP001054945">
    <property type="component" value="Unassembled WGS sequence"/>
</dbReference>
<accession>A0AAV4Y1U8</accession>
<feature type="compositionally biased region" description="Basic and acidic residues" evidence="1">
    <location>
        <begin position="17"/>
        <end position="26"/>
    </location>
</feature>
<proteinExistence type="predicted"/>
<gene>
    <name evidence="2" type="ORF">CEXT_350271</name>
</gene>
<comment type="caution">
    <text evidence="2">The sequence shown here is derived from an EMBL/GenBank/DDBJ whole genome shotgun (WGS) entry which is preliminary data.</text>
</comment>
<sequence length="100" mass="10968">MRAMPAVGDRAPPNISSEERRRRESGRLQSTANLDLRGVRAFRGVVCTSILRMLITSGFGNGRTVPQGMGGRIYLDPTAITNQNRSVGAGSSWNFVRNFK</sequence>
<reference evidence="2 3" key="1">
    <citation type="submission" date="2021-06" db="EMBL/GenBank/DDBJ databases">
        <title>Caerostris extrusa draft genome.</title>
        <authorList>
            <person name="Kono N."/>
            <person name="Arakawa K."/>
        </authorList>
    </citation>
    <scope>NUCLEOTIDE SEQUENCE [LARGE SCALE GENOMIC DNA]</scope>
</reference>
<keyword evidence="3" id="KW-1185">Reference proteome</keyword>
<organism evidence="2 3">
    <name type="scientific">Caerostris extrusa</name>
    <name type="common">Bark spider</name>
    <name type="synonym">Caerostris bankana</name>
    <dbReference type="NCBI Taxonomy" id="172846"/>
    <lineage>
        <taxon>Eukaryota</taxon>
        <taxon>Metazoa</taxon>
        <taxon>Ecdysozoa</taxon>
        <taxon>Arthropoda</taxon>
        <taxon>Chelicerata</taxon>
        <taxon>Arachnida</taxon>
        <taxon>Araneae</taxon>
        <taxon>Araneomorphae</taxon>
        <taxon>Entelegynae</taxon>
        <taxon>Araneoidea</taxon>
        <taxon>Araneidae</taxon>
        <taxon>Caerostris</taxon>
    </lineage>
</organism>
<evidence type="ECO:0000313" key="3">
    <source>
        <dbReference type="Proteomes" id="UP001054945"/>
    </source>
</evidence>
<protein>
    <submittedName>
        <fullName evidence="2">Uncharacterized protein</fullName>
    </submittedName>
</protein>